<dbReference type="CDD" id="cd01107">
    <property type="entry name" value="HTH_BmrR"/>
    <property type="match status" value="1"/>
</dbReference>
<dbReference type="InterPro" id="IPR011256">
    <property type="entry name" value="Reg_factor_effector_dom_sf"/>
</dbReference>
<dbReference type="Gene3D" id="3.20.80.10">
    <property type="entry name" value="Regulatory factor, effector binding domain"/>
    <property type="match status" value="1"/>
</dbReference>
<protein>
    <submittedName>
        <fullName evidence="4">MerR family transcriptional regulator</fullName>
    </submittedName>
</protein>
<name>A0ABP7PA29_9ACTN</name>
<proteinExistence type="predicted"/>
<evidence type="ECO:0000313" key="5">
    <source>
        <dbReference type="Proteomes" id="UP001500034"/>
    </source>
</evidence>
<keyword evidence="5" id="KW-1185">Reference proteome</keyword>
<reference evidence="5" key="1">
    <citation type="journal article" date="2019" name="Int. J. Syst. Evol. Microbiol.">
        <title>The Global Catalogue of Microorganisms (GCM) 10K type strain sequencing project: providing services to taxonomists for standard genome sequencing and annotation.</title>
        <authorList>
            <consortium name="The Broad Institute Genomics Platform"/>
            <consortium name="The Broad Institute Genome Sequencing Center for Infectious Disease"/>
            <person name="Wu L."/>
            <person name="Ma J."/>
        </authorList>
    </citation>
    <scope>NUCLEOTIDE SEQUENCE [LARGE SCALE GENOMIC DNA]</scope>
    <source>
        <strain evidence="5">JCM 17027</strain>
    </source>
</reference>
<comment type="caution">
    <text evidence="4">The sequence shown here is derived from an EMBL/GenBank/DDBJ whole genome shotgun (WGS) entry which is preliminary data.</text>
</comment>
<dbReference type="SUPFAM" id="SSF55136">
    <property type="entry name" value="Probable bacterial effector-binding domain"/>
    <property type="match status" value="1"/>
</dbReference>
<dbReference type="RefSeq" id="WP_345590052.1">
    <property type="nucleotide sequence ID" value="NZ_BAABCQ010000017.1"/>
</dbReference>
<dbReference type="PANTHER" id="PTHR30204:SF97">
    <property type="entry name" value="MERR FAMILY REGULATORY PROTEIN"/>
    <property type="match status" value="1"/>
</dbReference>
<evidence type="ECO:0000313" key="4">
    <source>
        <dbReference type="EMBL" id="GAA3962238.1"/>
    </source>
</evidence>
<dbReference type="Proteomes" id="UP001500034">
    <property type="component" value="Unassembled WGS sequence"/>
</dbReference>
<keyword evidence="2" id="KW-0175">Coiled coil</keyword>
<accession>A0ABP7PA29</accession>
<dbReference type="PANTHER" id="PTHR30204">
    <property type="entry name" value="REDOX-CYCLING DRUG-SENSING TRANSCRIPTIONAL ACTIVATOR SOXR"/>
    <property type="match status" value="1"/>
</dbReference>
<organism evidence="4 5">
    <name type="scientific">Streptomyces marokkonensis</name>
    <dbReference type="NCBI Taxonomy" id="324855"/>
    <lineage>
        <taxon>Bacteria</taxon>
        <taxon>Bacillati</taxon>
        <taxon>Actinomycetota</taxon>
        <taxon>Actinomycetes</taxon>
        <taxon>Kitasatosporales</taxon>
        <taxon>Streptomycetaceae</taxon>
        <taxon>Streptomyces</taxon>
    </lineage>
</organism>
<dbReference type="InterPro" id="IPR009061">
    <property type="entry name" value="DNA-bd_dom_put_sf"/>
</dbReference>
<dbReference type="Pfam" id="PF13411">
    <property type="entry name" value="MerR_1"/>
    <property type="match status" value="1"/>
</dbReference>
<evidence type="ECO:0000256" key="2">
    <source>
        <dbReference type="SAM" id="Coils"/>
    </source>
</evidence>
<dbReference type="InterPro" id="IPR000551">
    <property type="entry name" value="MerR-type_HTH_dom"/>
</dbReference>
<dbReference type="SUPFAM" id="SSF46955">
    <property type="entry name" value="Putative DNA-binding domain"/>
    <property type="match status" value="1"/>
</dbReference>
<feature type="domain" description="HTH merR-type" evidence="3">
    <location>
        <begin position="1"/>
        <end position="71"/>
    </location>
</feature>
<dbReference type="InterPro" id="IPR047057">
    <property type="entry name" value="MerR_fam"/>
</dbReference>
<dbReference type="PROSITE" id="PS50937">
    <property type="entry name" value="HTH_MERR_2"/>
    <property type="match status" value="1"/>
</dbReference>
<keyword evidence="1" id="KW-0238">DNA-binding</keyword>
<feature type="coiled-coil region" evidence="2">
    <location>
        <begin position="86"/>
        <end position="113"/>
    </location>
</feature>
<sequence length="270" mass="29068">MFTIGDFARHGRVSVRMLRHYDAVGLLRPAHVDPSSGYRYYRATQLARLNRVIALKDLGFTLDQVRSILDEDISTEELRGMLRLRRAELESAATEAAARMARVEARLRTIESEGTMPPNDVVVTSLPLIRAAELAATAASFEPQDIGPVIGPLFDELCRRLDDAGTTPVGPGVARYEEAPGEDPITVRAAIPVAGGAGGLPIVEVPGVPLTATIIHHGPMDGVLPTAHALAHWIAAHGYRPVGLAREVSLDCPDDTTAWVTELQQPIIAV</sequence>
<dbReference type="InterPro" id="IPR010499">
    <property type="entry name" value="AraC_E-bd"/>
</dbReference>
<dbReference type="Gene3D" id="1.10.1660.10">
    <property type="match status" value="1"/>
</dbReference>
<evidence type="ECO:0000259" key="3">
    <source>
        <dbReference type="PROSITE" id="PS50937"/>
    </source>
</evidence>
<dbReference type="EMBL" id="BAABCQ010000017">
    <property type="protein sequence ID" value="GAA3962238.1"/>
    <property type="molecule type" value="Genomic_DNA"/>
</dbReference>
<dbReference type="SMART" id="SM00422">
    <property type="entry name" value="HTH_MERR"/>
    <property type="match status" value="1"/>
</dbReference>
<gene>
    <name evidence="4" type="ORF">GCM10022384_13170</name>
</gene>
<evidence type="ECO:0000256" key="1">
    <source>
        <dbReference type="ARBA" id="ARBA00023125"/>
    </source>
</evidence>
<dbReference type="SMART" id="SM00871">
    <property type="entry name" value="AraC_E_bind"/>
    <property type="match status" value="1"/>
</dbReference>